<evidence type="ECO:0000256" key="1">
    <source>
        <dbReference type="ARBA" id="ARBA00004141"/>
    </source>
</evidence>
<feature type="region of interest" description="Disordered" evidence="5">
    <location>
        <begin position="630"/>
        <end position="669"/>
    </location>
</feature>
<feature type="region of interest" description="Disordered" evidence="5">
    <location>
        <begin position="497"/>
        <end position="522"/>
    </location>
</feature>
<feature type="transmembrane region" description="Helical" evidence="6">
    <location>
        <begin position="1165"/>
        <end position="1182"/>
    </location>
</feature>
<dbReference type="Proteomes" id="UP000606974">
    <property type="component" value="Unassembled WGS sequence"/>
</dbReference>
<comment type="subcellular location">
    <subcellularLocation>
        <location evidence="1">Membrane</location>
        <topology evidence="1">Multi-pass membrane protein</topology>
    </subcellularLocation>
</comment>
<evidence type="ECO:0000256" key="4">
    <source>
        <dbReference type="ARBA" id="ARBA00023136"/>
    </source>
</evidence>
<evidence type="ECO:0000256" key="6">
    <source>
        <dbReference type="SAM" id="Phobius"/>
    </source>
</evidence>
<reference evidence="7" key="1">
    <citation type="submission" date="2020-02" db="EMBL/GenBank/DDBJ databases">
        <authorList>
            <person name="Palmer J.M."/>
        </authorList>
    </citation>
    <scope>NUCLEOTIDE SEQUENCE</scope>
    <source>
        <strain evidence="7">EPUS1.4</strain>
        <tissue evidence="7">Thallus</tissue>
    </source>
</reference>
<evidence type="ECO:0000256" key="5">
    <source>
        <dbReference type="SAM" id="MobiDB-lite"/>
    </source>
</evidence>
<keyword evidence="8" id="KW-1185">Reference proteome</keyword>
<dbReference type="Pfam" id="PF01544">
    <property type="entry name" value="CorA"/>
    <property type="match status" value="1"/>
</dbReference>
<dbReference type="InterPro" id="IPR045863">
    <property type="entry name" value="CorA_TM1_TM2"/>
</dbReference>
<keyword evidence="3 6" id="KW-1133">Transmembrane helix</keyword>
<feature type="region of interest" description="Disordered" evidence="5">
    <location>
        <begin position="589"/>
        <end position="609"/>
    </location>
</feature>
<feature type="compositionally biased region" description="Basic and acidic residues" evidence="5">
    <location>
        <begin position="649"/>
        <end position="664"/>
    </location>
</feature>
<evidence type="ECO:0000256" key="2">
    <source>
        <dbReference type="ARBA" id="ARBA00022692"/>
    </source>
</evidence>
<feature type="compositionally biased region" description="Pro residues" evidence="5">
    <location>
        <begin position="505"/>
        <end position="521"/>
    </location>
</feature>
<dbReference type="Gene3D" id="1.20.58.340">
    <property type="entry name" value="Magnesium transport protein CorA, transmembrane region"/>
    <property type="match status" value="1"/>
</dbReference>
<keyword evidence="2 6" id="KW-0812">Transmembrane</keyword>
<name>A0A8H7A989_9EURO</name>
<dbReference type="GO" id="GO:0016020">
    <property type="term" value="C:membrane"/>
    <property type="evidence" value="ECO:0007669"/>
    <property type="project" value="UniProtKB-SubCell"/>
</dbReference>
<feature type="region of interest" description="Disordered" evidence="5">
    <location>
        <begin position="1"/>
        <end position="23"/>
    </location>
</feature>
<gene>
    <name evidence="7" type="ORF">GJ744_004759</name>
</gene>
<evidence type="ECO:0000313" key="7">
    <source>
        <dbReference type="EMBL" id="KAF7502972.1"/>
    </source>
</evidence>
<dbReference type="SUPFAM" id="SSF144083">
    <property type="entry name" value="Magnesium transport protein CorA, transmembrane region"/>
    <property type="match status" value="1"/>
</dbReference>
<accession>A0A8H7A989</accession>
<comment type="caution">
    <text evidence="7">The sequence shown here is derived from an EMBL/GenBank/DDBJ whole genome shotgun (WGS) entry which is preliminary data.</text>
</comment>
<feature type="compositionally biased region" description="Polar residues" evidence="5">
    <location>
        <begin position="1"/>
        <end position="10"/>
    </location>
</feature>
<feature type="compositionally biased region" description="Basic and acidic residues" evidence="5">
    <location>
        <begin position="12"/>
        <end position="22"/>
    </location>
</feature>
<dbReference type="GO" id="GO:0046873">
    <property type="term" value="F:metal ion transmembrane transporter activity"/>
    <property type="evidence" value="ECO:0007669"/>
    <property type="project" value="InterPro"/>
</dbReference>
<organism evidence="7 8">
    <name type="scientific">Endocarpon pusillum</name>
    <dbReference type="NCBI Taxonomy" id="364733"/>
    <lineage>
        <taxon>Eukaryota</taxon>
        <taxon>Fungi</taxon>
        <taxon>Dikarya</taxon>
        <taxon>Ascomycota</taxon>
        <taxon>Pezizomycotina</taxon>
        <taxon>Eurotiomycetes</taxon>
        <taxon>Chaetothyriomycetidae</taxon>
        <taxon>Verrucariales</taxon>
        <taxon>Verrucariaceae</taxon>
        <taxon>Endocarpon</taxon>
    </lineage>
</organism>
<dbReference type="EMBL" id="JAACFV010000205">
    <property type="protein sequence ID" value="KAF7502972.1"/>
    <property type="molecule type" value="Genomic_DNA"/>
</dbReference>
<sequence length="1286" mass="147197">MKNSLQGRTTVTRKENAHKSPFSERFGILGEEPKIKRPTWIKSHRKYIDPETLDAYELPWQWDLEDSNYIIIKRYINEELQEELFDHTRKLRARSDYASIADRADQGRQRTDRTAPPFEQTVARKRTADRLEERYGFEAIKKISILRACRFRDPYGKESAVLKYQDDVETALETPAEMSFRWIHLKWRARSLSEFERFAVELRGVDVDDRLIIRRLMQTVKDRYERDSASGRTLKPIAVRCDGQDPTAQKKADRWGLFLCFPYFSVKSAAGPQDSHKPQFHTTKTLLQARFPLETISGYDHEQIISQTGHLTKDQFLHVPLLWALILSSGLLLSSSPESLEATVGEDLQLEKLSANSSEGGQAERVIRAIDPDLKIFFFPLAECMTWFALMDRVLSVCHSKFGNEPQKYRITQPDGTLLNAETWQHYSSAETPVVNIVIRLLSSSPSWLKSTSEAPEKKRITWQEIPPDNQALILRSTKSRAASKIEEETIVQVRDDKLLDTVRPRPPQYSPSPKNPPPNRIPRYMMPLPENLVTNVPFVDVSQEVYDEIYFQTTGHQSPKSVQPVGTNQVKIEDDSLSVEKLEIKCHQSEKDHGTGEEEPSSIPANPLSALNTVPPVFLWPVHAPLHQYPIHEPSSNQDNAQASGSPDTKDRKTPPDEADSKLSRISTNSSHESVFAILNHIHTSMSSNQDYNILSGIAGKEFTAGKFYSLYKSLPELSRRDIQDEIDKIFTYSDPQLPELVSDYLKSWHTRIQELHQGLESIFTFFVPIQQAGTVLHKYWGSVVTLIRLLAMMCNPHFLHLKSEAILDISIYGFYVVDLEQTVDQRKESSWFPLPTMSFKSCSQCLDGQRYSIVSEARKHLRLVHFDNLSVTDEFLGLWIVYGDHLWDYQVFSDAHTLLFMLSDHIHACLKLANEIKTGVGGTDGFDRDVYRVPVSLVQAFQSLLMFIAYIGRLCTMIQEKRQGQVPYRPLTLIDHAQTQNIQNLGFRTEGLFGDGKNDLMLMSHAAEYSRAISYESVGPEYIIGLLIESLAARTDRPDALNLNSLYREFASHLGYKASRRPRRRLLSKMVRTLEEVEYVRDVIEEQGNLMNLYKDLLNPQTFRIVGKSREAVYDLETALLSHSASKRNDEAESYEDLITDIEEMIAGTKALVEIEQDDHGKAILVFTTVTIIFLPLSFVTSYLGMNTQDIRDQKNSQSIFWAAALPLTLVVVLVSMSIGYRSDDLRDSWEKLFTQKLRHKALEPQGVRTHKWRFGDSGNEQHERSRRHDTRSTSADDVESGRL</sequence>
<feature type="region of interest" description="Disordered" evidence="5">
    <location>
        <begin position="1254"/>
        <end position="1286"/>
    </location>
</feature>
<feature type="compositionally biased region" description="Polar residues" evidence="5">
    <location>
        <begin position="635"/>
        <end position="648"/>
    </location>
</feature>
<dbReference type="InterPro" id="IPR002523">
    <property type="entry name" value="MgTranspt_CorA/ZnTranspt_ZntB"/>
</dbReference>
<dbReference type="OrthoDB" id="5430750at2759"/>
<evidence type="ECO:0000256" key="3">
    <source>
        <dbReference type="ARBA" id="ARBA00022989"/>
    </source>
</evidence>
<protein>
    <submittedName>
        <fullName evidence="7">Uncharacterized protein</fullName>
    </submittedName>
</protein>
<feature type="transmembrane region" description="Helical" evidence="6">
    <location>
        <begin position="1202"/>
        <end position="1223"/>
    </location>
</feature>
<evidence type="ECO:0000313" key="8">
    <source>
        <dbReference type="Proteomes" id="UP000606974"/>
    </source>
</evidence>
<proteinExistence type="predicted"/>
<keyword evidence="4 6" id="KW-0472">Membrane</keyword>